<accession>A0ABV7KXH5</accession>
<protein>
    <recommendedName>
        <fullName evidence="4">Type II toxin-antitoxin system MqsA family antitoxin</fullName>
    </recommendedName>
</protein>
<evidence type="ECO:0008006" key="4">
    <source>
        <dbReference type="Google" id="ProtNLM"/>
    </source>
</evidence>
<sequence>MAHPAVTTETLHPETGEPMVRGLRRQSIELAGKTYEVDVPGWYTASGAGLHSADDYSALEAVMKQVSQERAAAGLPSLRELARERAAARREKKDDDVPPQAS</sequence>
<feature type="compositionally biased region" description="Basic and acidic residues" evidence="1">
    <location>
        <begin position="83"/>
        <end position="96"/>
    </location>
</feature>
<evidence type="ECO:0000313" key="3">
    <source>
        <dbReference type="Proteomes" id="UP001595528"/>
    </source>
</evidence>
<proteinExistence type="predicted"/>
<dbReference type="Proteomes" id="UP001595528">
    <property type="component" value="Unassembled WGS sequence"/>
</dbReference>
<comment type="caution">
    <text evidence="2">The sequence shown here is derived from an EMBL/GenBank/DDBJ whole genome shotgun (WGS) entry which is preliminary data.</text>
</comment>
<dbReference type="EMBL" id="JBHRTR010000019">
    <property type="protein sequence ID" value="MFC3227083.1"/>
    <property type="molecule type" value="Genomic_DNA"/>
</dbReference>
<dbReference type="RefSeq" id="WP_379899244.1">
    <property type="nucleotide sequence ID" value="NZ_JBHRTR010000019.1"/>
</dbReference>
<gene>
    <name evidence="2" type="ORF">ACFOGJ_07580</name>
</gene>
<feature type="region of interest" description="Disordered" evidence="1">
    <location>
        <begin position="83"/>
        <end position="102"/>
    </location>
</feature>
<organism evidence="2 3">
    <name type="scientific">Marinibaculum pumilum</name>
    <dbReference type="NCBI Taxonomy" id="1766165"/>
    <lineage>
        <taxon>Bacteria</taxon>
        <taxon>Pseudomonadati</taxon>
        <taxon>Pseudomonadota</taxon>
        <taxon>Alphaproteobacteria</taxon>
        <taxon>Rhodospirillales</taxon>
        <taxon>Rhodospirillaceae</taxon>
        <taxon>Marinibaculum</taxon>
    </lineage>
</organism>
<evidence type="ECO:0000256" key="1">
    <source>
        <dbReference type="SAM" id="MobiDB-lite"/>
    </source>
</evidence>
<reference evidence="3" key="1">
    <citation type="journal article" date="2019" name="Int. J. Syst. Evol. Microbiol.">
        <title>The Global Catalogue of Microorganisms (GCM) 10K type strain sequencing project: providing services to taxonomists for standard genome sequencing and annotation.</title>
        <authorList>
            <consortium name="The Broad Institute Genomics Platform"/>
            <consortium name="The Broad Institute Genome Sequencing Center for Infectious Disease"/>
            <person name="Wu L."/>
            <person name="Ma J."/>
        </authorList>
    </citation>
    <scope>NUCLEOTIDE SEQUENCE [LARGE SCALE GENOMIC DNA]</scope>
    <source>
        <strain evidence="3">KCTC 42964</strain>
    </source>
</reference>
<evidence type="ECO:0000313" key="2">
    <source>
        <dbReference type="EMBL" id="MFC3227083.1"/>
    </source>
</evidence>
<name>A0ABV7KXH5_9PROT</name>
<keyword evidence="3" id="KW-1185">Reference proteome</keyword>